<name>A0A011PU26_9PROT</name>
<dbReference type="PATRIC" id="fig|1454003.3.peg.1895"/>
<accession>A0A011PU26</accession>
<reference evidence="1 2" key="1">
    <citation type="submission" date="2014-02" db="EMBL/GenBank/DDBJ databases">
        <title>Expanding our view of genomic diversity in Candidatus Accumulibacter clades.</title>
        <authorList>
            <person name="Skennerton C.T."/>
            <person name="Barr J.J."/>
            <person name="Slater F.R."/>
            <person name="Bond P.L."/>
            <person name="Tyson G.W."/>
        </authorList>
    </citation>
    <scope>NUCLEOTIDE SEQUENCE [LARGE SCALE GENOMIC DNA]</scope>
    <source>
        <strain evidence="2">BA-92</strain>
    </source>
</reference>
<gene>
    <name evidence="1" type="ORF">AW10_01846</name>
</gene>
<protein>
    <submittedName>
        <fullName evidence="1">Uncharacterized protein</fullName>
    </submittedName>
</protein>
<sequence>MIYVKRDPSLIPEKVLKVAERAQQTLESLMPNRRKAFIEQKAHIWRAFGRHLAKMSYGKCWYSESNDPQSFFDVDHFRPKKEAKRAEGVADDGYPWLAFSWENFRYSAGRSNRLNTDDATAAVLGKGSWFPLLEGSVRANWTNRCEDKESAVLLDPTNRDDVGLIEINSEDGRATPSVTCVGQAKQERAKRSIEIYGLNLGNLITARKRVMRDLQDDYLTLMEICSAGTDMAAVSRLQNKFRRATLPSAPYSRAARAKMHSLPYGPKFCAQPEDEPEALA</sequence>
<comment type="caution">
    <text evidence="1">The sequence shown here is derived from an EMBL/GenBank/DDBJ whole genome shotgun (WGS) entry which is preliminary data.</text>
</comment>
<proteinExistence type="predicted"/>
<organism evidence="1 2">
    <name type="scientific">Candidatus Accumulibacter appositus</name>
    <dbReference type="NCBI Taxonomy" id="1454003"/>
    <lineage>
        <taxon>Bacteria</taxon>
        <taxon>Pseudomonadati</taxon>
        <taxon>Pseudomonadota</taxon>
        <taxon>Betaproteobacteria</taxon>
        <taxon>Candidatus Accumulibacter</taxon>
    </lineage>
</organism>
<dbReference type="Proteomes" id="UP000021816">
    <property type="component" value="Unassembled WGS sequence"/>
</dbReference>
<dbReference type="AlphaFoldDB" id="A0A011PU26"/>
<evidence type="ECO:0000313" key="2">
    <source>
        <dbReference type="Proteomes" id="UP000021816"/>
    </source>
</evidence>
<dbReference type="EMBL" id="JEMX01000036">
    <property type="protein sequence ID" value="EXI80340.1"/>
    <property type="molecule type" value="Genomic_DNA"/>
</dbReference>
<evidence type="ECO:0000313" key="1">
    <source>
        <dbReference type="EMBL" id="EXI80340.1"/>
    </source>
</evidence>
<dbReference type="STRING" id="1454003.AW10_01846"/>